<name>A0AB35IHP2_9FIRM</name>
<comment type="caution">
    <text evidence="1">The sequence shown here is derived from an EMBL/GenBank/DDBJ whole genome shotgun (WGS) entry which is preliminary data.</text>
</comment>
<proteinExistence type="predicted"/>
<accession>A0AB35IHP2</accession>
<protein>
    <submittedName>
        <fullName evidence="1">Uncharacterized protein</fullName>
    </submittedName>
</protein>
<dbReference type="RefSeq" id="WP_224209054.1">
    <property type="nucleotide sequence ID" value="NZ_AP031443.1"/>
</dbReference>
<reference evidence="1" key="1">
    <citation type="submission" date="2023-01" db="EMBL/GenBank/DDBJ databases">
        <title>Human gut microbiome strain richness.</title>
        <authorList>
            <person name="Chen-Liaw A."/>
        </authorList>
    </citation>
    <scope>NUCLEOTIDE SEQUENCE</scope>
    <source>
        <strain evidence="1">1001217st2_G6_1001217B_191108</strain>
    </source>
</reference>
<dbReference type="Proteomes" id="UP001211987">
    <property type="component" value="Unassembled WGS sequence"/>
</dbReference>
<organism evidence="1 2">
    <name type="scientific">Thomasclavelia ramosa</name>
    <dbReference type="NCBI Taxonomy" id="1547"/>
    <lineage>
        <taxon>Bacteria</taxon>
        <taxon>Bacillati</taxon>
        <taxon>Bacillota</taxon>
        <taxon>Erysipelotrichia</taxon>
        <taxon>Erysipelotrichales</taxon>
        <taxon>Coprobacillaceae</taxon>
        <taxon>Thomasclavelia</taxon>
    </lineage>
</organism>
<evidence type="ECO:0000313" key="1">
    <source>
        <dbReference type="EMBL" id="MDB7082598.1"/>
    </source>
</evidence>
<dbReference type="AlphaFoldDB" id="A0AB35IHP2"/>
<evidence type="ECO:0000313" key="2">
    <source>
        <dbReference type="Proteomes" id="UP001211987"/>
    </source>
</evidence>
<gene>
    <name evidence="1" type="ORF">PM738_02195</name>
</gene>
<dbReference type="EMBL" id="JAQLKE010000002">
    <property type="protein sequence ID" value="MDB7082598.1"/>
    <property type="molecule type" value="Genomic_DNA"/>
</dbReference>
<sequence>MSIIVLMGIVVPLSKPNVYANDNICPAAIENNNYSSTRETIYYNDNDFSSRYKVLKNGKKYYMKILDIWEIVINSKGYLCNSFMIRFQKRHSYQ</sequence>